<dbReference type="PROSITE" id="PS00195">
    <property type="entry name" value="GLUTAREDOXIN_1"/>
    <property type="match status" value="1"/>
</dbReference>
<sequence>MSSAKAKAQNIIDQNGVAVFSKSYCPYCKATKELLSKSGAKFYALELDQIGKNSRRAVLSHRNSTANNFFVDDGADIQNALAEMTSQRSVPNIFINKEHIGGNSDIQALKKDDLKSKLTAASAL</sequence>
<evidence type="ECO:0000313" key="3">
    <source>
        <dbReference type="Proteomes" id="UP000305064"/>
    </source>
</evidence>
<dbReference type="EMBL" id="QZBJ01000006">
    <property type="protein sequence ID" value="THY78512.1"/>
    <property type="molecule type" value="Genomic_DNA"/>
</dbReference>
<name>A0AB38M9L3_AURPU</name>
<dbReference type="PANTHER" id="PTHR45694:SF18">
    <property type="entry name" value="GLUTAREDOXIN-1-RELATED"/>
    <property type="match status" value="1"/>
</dbReference>
<dbReference type="Proteomes" id="UP000305064">
    <property type="component" value="Unassembled WGS sequence"/>
</dbReference>
<dbReference type="InterPro" id="IPR002109">
    <property type="entry name" value="Glutaredoxin"/>
</dbReference>
<dbReference type="GO" id="GO:0005634">
    <property type="term" value="C:nucleus"/>
    <property type="evidence" value="ECO:0007669"/>
    <property type="project" value="TreeGrafter"/>
</dbReference>
<dbReference type="PANTHER" id="PTHR45694">
    <property type="entry name" value="GLUTAREDOXIN 2"/>
    <property type="match status" value="1"/>
</dbReference>
<dbReference type="PROSITE" id="PS51354">
    <property type="entry name" value="GLUTAREDOXIN_2"/>
    <property type="match status" value="1"/>
</dbReference>
<dbReference type="GO" id="GO:0034599">
    <property type="term" value="P:cellular response to oxidative stress"/>
    <property type="evidence" value="ECO:0007669"/>
    <property type="project" value="TreeGrafter"/>
</dbReference>
<gene>
    <name evidence="2" type="ORF">D6C94_01453</name>
</gene>
<feature type="domain" description="Glutaredoxin" evidence="1">
    <location>
        <begin position="17"/>
        <end position="53"/>
    </location>
</feature>
<comment type="caution">
    <text evidence="2">The sequence shown here is derived from an EMBL/GenBank/DDBJ whole genome shotgun (WGS) entry which is preliminary data.</text>
</comment>
<dbReference type="GO" id="GO:0015038">
    <property type="term" value="F:glutathione disulfide oxidoreductase activity"/>
    <property type="evidence" value="ECO:0007669"/>
    <property type="project" value="TreeGrafter"/>
</dbReference>
<dbReference type="CDD" id="cd03419">
    <property type="entry name" value="GRX_GRXh_1_2_like"/>
    <property type="match status" value="1"/>
</dbReference>
<dbReference type="InterPro" id="IPR011767">
    <property type="entry name" value="GLR_AS"/>
</dbReference>
<reference evidence="2 3" key="1">
    <citation type="submission" date="2018-10" db="EMBL/GenBank/DDBJ databases">
        <title>Fifty Aureobasidium pullulans genomes reveal a recombining polyextremotolerant generalist.</title>
        <authorList>
            <person name="Gostincar C."/>
            <person name="Turk M."/>
            <person name="Zajc J."/>
            <person name="Gunde-Cimerman N."/>
        </authorList>
    </citation>
    <scope>NUCLEOTIDE SEQUENCE [LARGE SCALE GENOMIC DNA]</scope>
    <source>
        <strain evidence="2 3">EXF-4256</strain>
    </source>
</reference>
<feature type="domain" description="Glutaredoxin" evidence="1">
    <location>
        <begin position="57"/>
        <end position="100"/>
    </location>
</feature>
<evidence type="ECO:0000259" key="1">
    <source>
        <dbReference type="Pfam" id="PF00462"/>
    </source>
</evidence>
<dbReference type="AlphaFoldDB" id="A0AB38M9L3"/>
<dbReference type="Gene3D" id="3.40.30.10">
    <property type="entry name" value="Glutaredoxin"/>
    <property type="match status" value="1"/>
</dbReference>
<organism evidence="2 3">
    <name type="scientific">Aureobasidium pullulans</name>
    <name type="common">Black yeast</name>
    <name type="synonym">Pullularia pullulans</name>
    <dbReference type="NCBI Taxonomy" id="5580"/>
    <lineage>
        <taxon>Eukaryota</taxon>
        <taxon>Fungi</taxon>
        <taxon>Dikarya</taxon>
        <taxon>Ascomycota</taxon>
        <taxon>Pezizomycotina</taxon>
        <taxon>Dothideomycetes</taxon>
        <taxon>Dothideomycetidae</taxon>
        <taxon>Dothideales</taxon>
        <taxon>Saccotheciaceae</taxon>
        <taxon>Aureobasidium</taxon>
    </lineage>
</organism>
<dbReference type="Pfam" id="PF00462">
    <property type="entry name" value="Glutaredoxin"/>
    <property type="match status" value="2"/>
</dbReference>
<dbReference type="GO" id="GO:0005737">
    <property type="term" value="C:cytoplasm"/>
    <property type="evidence" value="ECO:0007669"/>
    <property type="project" value="TreeGrafter"/>
</dbReference>
<accession>A0AB38M9L3</accession>
<protein>
    <recommendedName>
        <fullName evidence="1">Glutaredoxin domain-containing protein</fullName>
    </recommendedName>
</protein>
<dbReference type="SUPFAM" id="SSF52833">
    <property type="entry name" value="Thioredoxin-like"/>
    <property type="match status" value="1"/>
</dbReference>
<dbReference type="InterPro" id="IPR036249">
    <property type="entry name" value="Thioredoxin-like_sf"/>
</dbReference>
<evidence type="ECO:0000313" key="2">
    <source>
        <dbReference type="EMBL" id="THY78512.1"/>
    </source>
</evidence>
<proteinExistence type="predicted"/>